<gene>
    <name evidence="2" type="ORF">Taro_004857</name>
</gene>
<organism evidence="2 3">
    <name type="scientific">Colocasia esculenta</name>
    <name type="common">Wild taro</name>
    <name type="synonym">Arum esculentum</name>
    <dbReference type="NCBI Taxonomy" id="4460"/>
    <lineage>
        <taxon>Eukaryota</taxon>
        <taxon>Viridiplantae</taxon>
        <taxon>Streptophyta</taxon>
        <taxon>Embryophyta</taxon>
        <taxon>Tracheophyta</taxon>
        <taxon>Spermatophyta</taxon>
        <taxon>Magnoliopsida</taxon>
        <taxon>Liliopsida</taxon>
        <taxon>Araceae</taxon>
        <taxon>Aroideae</taxon>
        <taxon>Colocasieae</taxon>
        <taxon>Colocasia</taxon>
    </lineage>
</organism>
<feature type="region of interest" description="Disordered" evidence="1">
    <location>
        <begin position="1"/>
        <end position="26"/>
    </location>
</feature>
<proteinExistence type="predicted"/>
<keyword evidence="3" id="KW-1185">Reference proteome</keyword>
<evidence type="ECO:0000313" key="3">
    <source>
        <dbReference type="Proteomes" id="UP000652761"/>
    </source>
</evidence>
<sequence length="81" mass="9187">MQKTQIVTYPNEGRDGNSQSEPVQMPTPSIAPAGIFGWLSAPRTRLEPLEHSLFPQQYAFQFSRVTRPILALDSPEQYRIV</sequence>
<dbReference type="AlphaFoldDB" id="A0A843TSU7"/>
<dbReference type="Proteomes" id="UP000652761">
    <property type="component" value="Unassembled WGS sequence"/>
</dbReference>
<name>A0A843TSU7_COLES</name>
<dbReference type="EMBL" id="NMUH01000133">
    <property type="protein sequence ID" value="MQL72513.1"/>
    <property type="molecule type" value="Genomic_DNA"/>
</dbReference>
<comment type="caution">
    <text evidence="2">The sequence shown here is derived from an EMBL/GenBank/DDBJ whole genome shotgun (WGS) entry which is preliminary data.</text>
</comment>
<evidence type="ECO:0000313" key="2">
    <source>
        <dbReference type="EMBL" id="MQL72513.1"/>
    </source>
</evidence>
<accession>A0A843TSU7</accession>
<protein>
    <submittedName>
        <fullName evidence="2">Uncharacterized protein</fullName>
    </submittedName>
</protein>
<evidence type="ECO:0000256" key="1">
    <source>
        <dbReference type="SAM" id="MobiDB-lite"/>
    </source>
</evidence>
<reference evidence="2" key="1">
    <citation type="submission" date="2017-07" db="EMBL/GenBank/DDBJ databases">
        <title>Taro Niue Genome Assembly and Annotation.</title>
        <authorList>
            <person name="Atibalentja N."/>
            <person name="Keating K."/>
            <person name="Fields C.J."/>
        </authorList>
    </citation>
    <scope>NUCLEOTIDE SEQUENCE</scope>
    <source>
        <strain evidence="2">Niue_2</strain>
        <tissue evidence="2">Leaf</tissue>
    </source>
</reference>